<protein>
    <submittedName>
        <fullName evidence="6">Cellulase family glycosylhydrolase</fullName>
    </submittedName>
</protein>
<sequence length="342" mass="38426">MRIVCTALLACACFVSVSAQSLKALKAGPAPFGVNLAGADFGQIPGTYEKDYDYPTANDVEYLKSKGFRLIRLPFLWERLQPQLNGELDTFQVNKLVQVIDVAAKKGMLVVPDMHNYCRRMVGKELTLINTNGISIAMVADAWKKLAVKLKDKKNIWGYGIMNEPHDMPDSTAWFNIAQAIITQIRTVDKKHPIVVGGDNWSSAAKWQNGSDHLKNLKDPANNLVFEAHLYFDNDGSGTYKVSYEDEKATPQTGVERAQPFVNWLKKNKLKGFIGEYGAPDDDERWLVTLDNFLKYIQANGVNGTYWAAGHRWGDYKLAVQPVNGKDRPQMKVLSKYTFVKK</sequence>
<evidence type="ECO:0000256" key="4">
    <source>
        <dbReference type="SAM" id="SignalP"/>
    </source>
</evidence>
<keyword evidence="4" id="KW-0732">Signal</keyword>
<feature type="signal peptide" evidence="4">
    <location>
        <begin position="1"/>
        <end position="19"/>
    </location>
</feature>
<dbReference type="InterPro" id="IPR001547">
    <property type="entry name" value="Glyco_hydro_5"/>
</dbReference>
<dbReference type="Gene3D" id="3.20.20.80">
    <property type="entry name" value="Glycosidases"/>
    <property type="match status" value="1"/>
</dbReference>
<reference evidence="6 7" key="1">
    <citation type="submission" date="2019-12" db="EMBL/GenBank/DDBJ databases">
        <title>Mucilaginibacter sp. HME9299 genome sequencing and assembly.</title>
        <authorList>
            <person name="Kang H."/>
            <person name="Kim H."/>
            <person name="Joh K."/>
        </authorList>
    </citation>
    <scope>NUCLEOTIDE SEQUENCE [LARGE SCALE GENOMIC DNA]</scope>
    <source>
        <strain evidence="6 7">HME9299</strain>
    </source>
</reference>
<evidence type="ECO:0000256" key="2">
    <source>
        <dbReference type="ARBA" id="ARBA00023295"/>
    </source>
</evidence>
<dbReference type="Proteomes" id="UP000434850">
    <property type="component" value="Unassembled WGS sequence"/>
</dbReference>
<dbReference type="AlphaFoldDB" id="A0A6I4I9X8"/>
<dbReference type="Pfam" id="PF00150">
    <property type="entry name" value="Cellulase"/>
    <property type="match status" value="1"/>
</dbReference>
<comment type="caution">
    <text evidence="6">The sequence shown here is derived from an EMBL/GenBank/DDBJ whole genome shotgun (WGS) entry which is preliminary data.</text>
</comment>
<organism evidence="6 7">
    <name type="scientific">Mucilaginibacter aquatilis</name>
    <dbReference type="NCBI Taxonomy" id="1517760"/>
    <lineage>
        <taxon>Bacteria</taxon>
        <taxon>Pseudomonadati</taxon>
        <taxon>Bacteroidota</taxon>
        <taxon>Sphingobacteriia</taxon>
        <taxon>Sphingobacteriales</taxon>
        <taxon>Sphingobacteriaceae</taxon>
        <taxon>Mucilaginibacter</taxon>
    </lineage>
</organism>
<keyword evidence="1 3" id="KW-0378">Hydrolase</keyword>
<evidence type="ECO:0000259" key="5">
    <source>
        <dbReference type="Pfam" id="PF00150"/>
    </source>
</evidence>
<dbReference type="InterPro" id="IPR017853">
    <property type="entry name" value="GH"/>
</dbReference>
<dbReference type="RefSeq" id="WP_157542112.1">
    <property type="nucleotide sequence ID" value="NZ_WQLA01000004.1"/>
</dbReference>
<evidence type="ECO:0000313" key="7">
    <source>
        <dbReference type="Proteomes" id="UP000434850"/>
    </source>
</evidence>
<gene>
    <name evidence="6" type="ORF">GO816_11675</name>
</gene>
<keyword evidence="7" id="KW-1185">Reference proteome</keyword>
<feature type="chain" id="PRO_5026293371" evidence="4">
    <location>
        <begin position="20"/>
        <end position="342"/>
    </location>
</feature>
<comment type="similarity">
    <text evidence="3">Belongs to the glycosyl hydrolase 5 (cellulase A) family.</text>
</comment>
<keyword evidence="2 3" id="KW-0326">Glycosidase</keyword>
<name>A0A6I4I9X8_9SPHI</name>
<feature type="domain" description="Glycoside hydrolase family 5" evidence="5">
    <location>
        <begin position="46"/>
        <end position="310"/>
    </location>
</feature>
<evidence type="ECO:0000256" key="3">
    <source>
        <dbReference type="RuleBase" id="RU361153"/>
    </source>
</evidence>
<evidence type="ECO:0000256" key="1">
    <source>
        <dbReference type="ARBA" id="ARBA00022801"/>
    </source>
</evidence>
<dbReference type="PANTHER" id="PTHR34142:SF1">
    <property type="entry name" value="GLYCOSIDE HYDROLASE FAMILY 5 DOMAIN-CONTAINING PROTEIN"/>
    <property type="match status" value="1"/>
</dbReference>
<accession>A0A6I4I9X8</accession>
<proteinExistence type="inferred from homology"/>
<dbReference type="SUPFAM" id="SSF51445">
    <property type="entry name" value="(Trans)glycosidases"/>
    <property type="match status" value="1"/>
</dbReference>
<dbReference type="GO" id="GO:0009251">
    <property type="term" value="P:glucan catabolic process"/>
    <property type="evidence" value="ECO:0007669"/>
    <property type="project" value="TreeGrafter"/>
</dbReference>
<dbReference type="EMBL" id="WQLA01000004">
    <property type="protein sequence ID" value="MVN91787.1"/>
    <property type="molecule type" value="Genomic_DNA"/>
</dbReference>
<dbReference type="GO" id="GO:0004553">
    <property type="term" value="F:hydrolase activity, hydrolyzing O-glycosyl compounds"/>
    <property type="evidence" value="ECO:0007669"/>
    <property type="project" value="InterPro"/>
</dbReference>
<evidence type="ECO:0000313" key="6">
    <source>
        <dbReference type="EMBL" id="MVN91787.1"/>
    </source>
</evidence>
<dbReference type="PANTHER" id="PTHR34142">
    <property type="entry name" value="ENDO-BETA-1,4-GLUCANASE A"/>
    <property type="match status" value="1"/>
</dbReference>
<dbReference type="OrthoDB" id="9800955at2"/>